<proteinExistence type="predicted"/>
<organism evidence="1 2">
    <name type="scientific">Dryococelus australis</name>
    <dbReference type="NCBI Taxonomy" id="614101"/>
    <lineage>
        <taxon>Eukaryota</taxon>
        <taxon>Metazoa</taxon>
        <taxon>Ecdysozoa</taxon>
        <taxon>Arthropoda</taxon>
        <taxon>Hexapoda</taxon>
        <taxon>Insecta</taxon>
        <taxon>Pterygota</taxon>
        <taxon>Neoptera</taxon>
        <taxon>Polyneoptera</taxon>
        <taxon>Phasmatodea</taxon>
        <taxon>Verophasmatodea</taxon>
        <taxon>Anareolatae</taxon>
        <taxon>Phasmatidae</taxon>
        <taxon>Eurycanthinae</taxon>
        <taxon>Dryococelus</taxon>
    </lineage>
</organism>
<name>A0ABQ9GB44_9NEOP</name>
<comment type="caution">
    <text evidence="1">The sequence shown here is derived from an EMBL/GenBank/DDBJ whole genome shotgun (WGS) entry which is preliminary data.</text>
</comment>
<dbReference type="EMBL" id="JARBHB010000013">
    <property type="protein sequence ID" value="KAJ8869493.1"/>
    <property type="molecule type" value="Genomic_DNA"/>
</dbReference>
<evidence type="ECO:0000313" key="2">
    <source>
        <dbReference type="Proteomes" id="UP001159363"/>
    </source>
</evidence>
<gene>
    <name evidence="1" type="ORF">PR048_028484</name>
</gene>
<accession>A0ABQ9GB44</accession>
<evidence type="ECO:0000313" key="1">
    <source>
        <dbReference type="EMBL" id="KAJ8869493.1"/>
    </source>
</evidence>
<dbReference type="Proteomes" id="UP001159363">
    <property type="component" value="Chromosome 12"/>
</dbReference>
<sequence>MDAGVASPLEQLITAGPTAASLLLCVLSLYPSSTAVFCSADELKKGQKAFMSRWNFSNCCGAIDGKRIHIIRPCNSGSEFLNKSTVCSRGWSILLPIYRSRCLWRGRGCYRIKPIAVRLATVDLITKESYTLHNWLRLTSPQYIPFGTVDIEDEQFRQGPGILEMLNGHLWHRLDRTTAGLKLLL</sequence>
<reference evidence="1 2" key="1">
    <citation type="submission" date="2023-02" db="EMBL/GenBank/DDBJ databases">
        <title>LHISI_Scaffold_Assembly.</title>
        <authorList>
            <person name="Stuart O.P."/>
            <person name="Cleave R."/>
            <person name="Magrath M.J.L."/>
            <person name="Mikheyev A.S."/>
        </authorList>
    </citation>
    <scope>NUCLEOTIDE SEQUENCE [LARGE SCALE GENOMIC DNA]</scope>
    <source>
        <strain evidence="1">Daus_M_001</strain>
        <tissue evidence="1">Leg muscle</tissue>
    </source>
</reference>
<keyword evidence="2" id="KW-1185">Reference proteome</keyword>
<protein>
    <submittedName>
        <fullName evidence="1">Uncharacterized protein</fullName>
    </submittedName>
</protein>